<dbReference type="InterPro" id="IPR002528">
    <property type="entry name" value="MATE_fam"/>
</dbReference>
<evidence type="ECO:0000256" key="5">
    <source>
        <dbReference type="ARBA" id="ARBA00031636"/>
    </source>
</evidence>
<feature type="transmembrane region" description="Helical" evidence="6">
    <location>
        <begin position="374"/>
        <end position="393"/>
    </location>
</feature>
<feature type="transmembrane region" description="Helical" evidence="6">
    <location>
        <begin position="350"/>
        <end position="368"/>
    </location>
</feature>
<dbReference type="PANTHER" id="PTHR43298:SF2">
    <property type="entry name" value="FMN_FAD EXPORTER YEEO-RELATED"/>
    <property type="match status" value="1"/>
</dbReference>
<keyword evidence="8" id="KW-1185">Reference proteome</keyword>
<sequence>MKGRRGTGSLAAFALGIAVFGPVQATLAGVQRGVIPFVAAHRDDPAALAPVVRGGRWLGYGVGVLGAAVVAAVPLIAVATGAPPAATERLGVCFPALLAAGVLVSALGSTATTVLIGLGRARQVMRAGLCGTATAVVLSLALVRGVGPIPSLGLTGAGLSLLGATLVGRIAAQLALRRVDVLRGLPTLPGRPELRGIMRQARVGIPLAGTVLVKFAVMGVLTFAAARLGAASAAVQTVCVALSNLLYTVAVAVGQATVPLIAVAVTAGDPARARRCVRVGMGVALGAVTVLGAALALAHRQLVPVFSSDPSVRGRVLELLPLVLVAVATDALQAVAGFGLVGLRRTLPSLLSTCVWFGALALAAVPLVEFGGLGALWLGLIAANVLQTLSKSLSFHRHSSRLATA</sequence>
<keyword evidence="6" id="KW-0812">Transmembrane</keyword>
<feature type="transmembrane region" description="Helical" evidence="6">
    <location>
        <begin position="203"/>
        <end position="225"/>
    </location>
</feature>
<proteinExistence type="inferred from homology"/>
<protein>
    <recommendedName>
        <fullName evidence="3">Probable multidrug resistance protein NorM</fullName>
    </recommendedName>
    <alternativeName>
        <fullName evidence="5">Multidrug-efflux transporter</fullName>
    </alternativeName>
</protein>
<organism evidence="7 8">
    <name type="scientific">Kitasatospora nipponensis</name>
    <dbReference type="NCBI Taxonomy" id="258049"/>
    <lineage>
        <taxon>Bacteria</taxon>
        <taxon>Bacillati</taxon>
        <taxon>Actinomycetota</taxon>
        <taxon>Actinomycetes</taxon>
        <taxon>Kitasatosporales</taxon>
        <taxon>Streptomycetaceae</taxon>
        <taxon>Kitasatospora</taxon>
    </lineage>
</organism>
<evidence type="ECO:0000256" key="2">
    <source>
        <dbReference type="ARBA" id="ARBA00010199"/>
    </source>
</evidence>
<evidence type="ECO:0000256" key="6">
    <source>
        <dbReference type="SAM" id="Phobius"/>
    </source>
</evidence>
<dbReference type="InterPro" id="IPR050222">
    <property type="entry name" value="MATE_MdtK"/>
</dbReference>
<evidence type="ECO:0000256" key="4">
    <source>
        <dbReference type="ARBA" id="ARBA00022448"/>
    </source>
</evidence>
<evidence type="ECO:0000313" key="7">
    <source>
        <dbReference type="EMBL" id="GAA1240109.1"/>
    </source>
</evidence>
<comment type="caution">
    <text evidence="7">The sequence shown here is derived from an EMBL/GenBank/DDBJ whole genome shotgun (WGS) entry which is preliminary data.</text>
</comment>
<comment type="similarity">
    <text evidence="2">Belongs to the multi antimicrobial extrusion (MATE) (TC 2.A.66.1) family.</text>
</comment>
<keyword evidence="6" id="KW-1133">Transmembrane helix</keyword>
<comment type="function">
    <text evidence="1">Multidrug efflux pump.</text>
</comment>
<feature type="transmembrane region" description="Helical" evidence="6">
    <location>
        <begin position="92"/>
        <end position="118"/>
    </location>
</feature>
<evidence type="ECO:0000256" key="1">
    <source>
        <dbReference type="ARBA" id="ARBA00003408"/>
    </source>
</evidence>
<feature type="transmembrane region" description="Helical" evidence="6">
    <location>
        <begin position="319"/>
        <end position="343"/>
    </location>
</feature>
<keyword evidence="6" id="KW-0472">Membrane</keyword>
<accession>A0ABP4GVN3</accession>
<dbReference type="RefSeq" id="WP_344442442.1">
    <property type="nucleotide sequence ID" value="NZ_BAAALF010000052.1"/>
</dbReference>
<feature type="transmembrane region" description="Helical" evidence="6">
    <location>
        <begin position="245"/>
        <end position="267"/>
    </location>
</feature>
<dbReference type="Proteomes" id="UP001500037">
    <property type="component" value="Unassembled WGS sequence"/>
</dbReference>
<feature type="transmembrane region" description="Helical" evidence="6">
    <location>
        <begin position="124"/>
        <end position="143"/>
    </location>
</feature>
<name>A0ABP4GVN3_9ACTN</name>
<feature type="transmembrane region" description="Helical" evidence="6">
    <location>
        <begin position="279"/>
        <end position="299"/>
    </location>
</feature>
<evidence type="ECO:0000313" key="8">
    <source>
        <dbReference type="Proteomes" id="UP001500037"/>
    </source>
</evidence>
<gene>
    <name evidence="7" type="primary">abeM</name>
    <name evidence="7" type="ORF">GCM10009665_33700</name>
</gene>
<reference evidence="8" key="1">
    <citation type="journal article" date="2019" name="Int. J. Syst. Evol. Microbiol.">
        <title>The Global Catalogue of Microorganisms (GCM) 10K type strain sequencing project: providing services to taxonomists for standard genome sequencing and annotation.</title>
        <authorList>
            <consortium name="The Broad Institute Genomics Platform"/>
            <consortium name="The Broad Institute Genome Sequencing Center for Infectious Disease"/>
            <person name="Wu L."/>
            <person name="Ma J."/>
        </authorList>
    </citation>
    <scope>NUCLEOTIDE SEQUENCE [LARGE SCALE GENOMIC DNA]</scope>
    <source>
        <strain evidence="8">JCM 13004</strain>
    </source>
</reference>
<dbReference type="Pfam" id="PF01554">
    <property type="entry name" value="MatE"/>
    <property type="match status" value="1"/>
</dbReference>
<keyword evidence="4" id="KW-0813">Transport</keyword>
<dbReference type="PANTHER" id="PTHR43298">
    <property type="entry name" value="MULTIDRUG RESISTANCE PROTEIN NORM-RELATED"/>
    <property type="match status" value="1"/>
</dbReference>
<feature type="transmembrane region" description="Helical" evidence="6">
    <location>
        <begin position="57"/>
        <end position="80"/>
    </location>
</feature>
<evidence type="ECO:0000256" key="3">
    <source>
        <dbReference type="ARBA" id="ARBA00020268"/>
    </source>
</evidence>
<dbReference type="EMBL" id="BAAALF010000052">
    <property type="protein sequence ID" value="GAA1240109.1"/>
    <property type="molecule type" value="Genomic_DNA"/>
</dbReference>